<proteinExistence type="predicted"/>
<dbReference type="EMBL" id="BDIP01001147">
    <property type="protein sequence ID" value="GIQ83705.1"/>
    <property type="molecule type" value="Genomic_DNA"/>
</dbReference>
<evidence type="ECO:0000313" key="1">
    <source>
        <dbReference type="EMBL" id="GIQ83705.1"/>
    </source>
</evidence>
<dbReference type="InterPro" id="IPR015915">
    <property type="entry name" value="Kelch-typ_b-propeller"/>
</dbReference>
<keyword evidence="2" id="KW-1185">Reference proteome</keyword>
<evidence type="ECO:0000313" key="2">
    <source>
        <dbReference type="Proteomes" id="UP000265618"/>
    </source>
</evidence>
<sequence length="303" mass="32758">DVISPSPVNPRLYGSAVERVGPHVYVFGGYDEGSEVFVSELHRYTVDTDTWETVGGLNVKEVKRREWQDIPYDYSPGGIKWPCPRGGCLSGCIDGLFFISAGNDNTGEGVYDSWVYDPSIGIWSEVVHSTPSHPVPSESGPEYTKRGTLHCHDVNVRVAPQTTRTATVSGSGGKRGGDCLVCTLYSITTTEGTTPCTEYVAVWSTLPMPFRSSGAAELSIPGSTVVVGGHGHQGKYHCLDTLSLEWSEERVPRIEGEAPKKSSNFYAGSGCMFGGDYESLYGVLHTVSGTMLVTVTEEGEEMH</sequence>
<feature type="non-terminal residue" evidence="1">
    <location>
        <position position="303"/>
    </location>
</feature>
<accession>A0A9K3CWG8</accession>
<dbReference type="Proteomes" id="UP000265618">
    <property type="component" value="Unassembled WGS sequence"/>
</dbReference>
<dbReference type="AlphaFoldDB" id="A0A9K3CWG8"/>
<organism evidence="1 2">
    <name type="scientific">Kipferlia bialata</name>
    <dbReference type="NCBI Taxonomy" id="797122"/>
    <lineage>
        <taxon>Eukaryota</taxon>
        <taxon>Metamonada</taxon>
        <taxon>Carpediemonas-like organisms</taxon>
        <taxon>Kipferlia</taxon>
    </lineage>
</organism>
<evidence type="ECO:0008006" key="3">
    <source>
        <dbReference type="Google" id="ProtNLM"/>
    </source>
</evidence>
<name>A0A9K3CWG8_9EUKA</name>
<reference evidence="1 2" key="1">
    <citation type="journal article" date="2018" name="PLoS ONE">
        <title>The draft genome of Kipferlia bialata reveals reductive genome evolution in fornicate parasites.</title>
        <authorList>
            <person name="Tanifuji G."/>
            <person name="Takabayashi S."/>
            <person name="Kume K."/>
            <person name="Takagi M."/>
            <person name="Nakayama T."/>
            <person name="Kamikawa R."/>
            <person name="Inagaki Y."/>
            <person name="Hashimoto T."/>
        </authorList>
    </citation>
    <scope>NUCLEOTIDE SEQUENCE [LARGE SCALE GENOMIC DNA]</scope>
    <source>
        <strain evidence="1">NY0173</strain>
    </source>
</reference>
<dbReference type="SUPFAM" id="SSF117281">
    <property type="entry name" value="Kelch motif"/>
    <property type="match status" value="1"/>
</dbReference>
<dbReference type="OrthoDB" id="432528at2759"/>
<comment type="caution">
    <text evidence="1">The sequence shown here is derived from an EMBL/GenBank/DDBJ whole genome shotgun (WGS) entry which is preliminary data.</text>
</comment>
<dbReference type="InterPro" id="IPR006652">
    <property type="entry name" value="Kelch_1"/>
</dbReference>
<dbReference type="Pfam" id="PF01344">
    <property type="entry name" value="Kelch_1"/>
    <property type="match status" value="1"/>
</dbReference>
<gene>
    <name evidence="1" type="ORF">KIPB_005062</name>
</gene>
<dbReference type="Gene3D" id="2.120.10.80">
    <property type="entry name" value="Kelch-type beta propeller"/>
    <property type="match status" value="1"/>
</dbReference>
<protein>
    <recommendedName>
        <fullName evidence="3">Kelch repeat type 1</fullName>
    </recommendedName>
</protein>